<sequence length="1066" mass="116859">MSEEPHHLGTIQEVSSTAQSPAPSPQPEMQHEHLEEEEEEFVYPGVEGAPPEQPAGPGDVPSAEAVQEPEVQHDPLLSNEEEEFVYPGSNEHSAQPSRSASHSPLEQTPEPEEQHVTQSPASEQHSSQEEPQASPSNPKSASSHPTPAQLEALIAASSSGDLKLLQNLFRNALQTCEVEPFSLANDASTRSGLTALHVAASRGYLDVVKWLVEECGAIPDMEDKEGETALHKAALHGHLTITKYLLPGRADVQAQDADGWTALHNACSKGYLDIVRWLCEQGGATAEFNGAPGVDIRNNRDAVNAASKGHLPVVLYLLNKQSADPLVRNNWGETAYDVAAAVFEVWICEVLQKAETEKWRGTTVPYNPLAVHTTVPLVLYEHQRLDMRLKTLAVSGGKPKFSASGLGRRGRRAPFELRLPRPDESTGKKVLPAWRSDVQLPFREDPFKLPAPGAHDASNREGAERSHFWLSDWTLDVTHPSTDAEEGWQYAHGFDDPDEQWTAEQPVQLQRLLNGNGAVTAGLSGSGSSRSTSSGSRSHSSTMQYWVRRRRWVRVMRRRLDIPPLPFMQPDGAMYLLDADGTLIPFVEQQESDFNDGEGQELGVLPSSGIPSSQDYVARARYLAGTQHGDAESVMTSGSALEARRAIAKLERATTELRQGILNDPDNERKTQAEVLLNAYSRELERRRLTAGAQGLLMSDEGEEEIDDDDSDEEFHYPGSSPPGTIRPPSVRSSTTTTDYFSRQSTSSRGPTDLTPHLSQAPEFRVPTHEAPQKVLSPRYTPPTPHHVHAQWERDEAVSHCRECKRRFNFITRRHCRRCGRIFCDRCSCYRALLDPSDVVHDPTYPEPVYTPSSQRVCQACYEEVTASVPNGLHTSRTNSMERIVVAQRSLSIPSPTLGNGQTSSQISDLADCPVCGANLADIGTPALQEAHVRACLEGGTGTSPQTAKYLVYELPEESALIGTECELEPPIPPLTIDAVPTGVICLEEFVKGSKVARLSCLCSFHSGKSRPSGVYVDVDIVARQRACLLGCKGVVAAPSTLAELFGYYRHPTLRSESIKVTVTPL</sequence>
<protein>
    <submittedName>
        <fullName evidence="1">Uncharacterized protein</fullName>
    </submittedName>
</protein>
<reference evidence="1" key="1">
    <citation type="submission" date="2022-07" db="EMBL/GenBank/DDBJ databases">
        <title>Genome Sequence of Phlebia brevispora.</title>
        <authorList>
            <person name="Buettner E."/>
        </authorList>
    </citation>
    <scope>NUCLEOTIDE SEQUENCE</scope>
    <source>
        <strain evidence="1">MPL23</strain>
    </source>
</reference>
<gene>
    <name evidence="1" type="ORF">NM688_g3249</name>
</gene>
<evidence type="ECO:0000313" key="1">
    <source>
        <dbReference type="EMBL" id="KAJ3554163.1"/>
    </source>
</evidence>
<comment type="caution">
    <text evidence="1">The sequence shown here is derived from an EMBL/GenBank/DDBJ whole genome shotgun (WGS) entry which is preliminary data.</text>
</comment>
<dbReference type="EMBL" id="JANHOG010000457">
    <property type="protein sequence ID" value="KAJ3554163.1"/>
    <property type="molecule type" value="Genomic_DNA"/>
</dbReference>
<evidence type="ECO:0000313" key="2">
    <source>
        <dbReference type="Proteomes" id="UP001148662"/>
    </source>
</evidence>
<dbReference type="Proteomes" id="UP001148662">
    <property type="component" value="Unassembled WGS sequence"/>
</dbReference>
<proteinExistence type="predicted"/>
<name>A0ACC1T6F7_9APHY</name>
<organism evidence="1 2">
    <name type="scientific">Phlebia brevispora</name>
    <dbReference type="NCBI Taxonomy" id="194682"/>
    <lineage>
        <taxon>Eukaryota</taxon>
        <taxon>Fungi</taxon>
        <taxon>Dikarya</taxon>
        <taxon>Basidiomycota</taxon>
        <taxon>Agaricomycotina</taxon>
        <taxon>Agaricomycetes</taxon>
        <taxon>Polyporales</taxon>
        <taxon>Meruliaceae</taxon>
        <taxon>Phlebia</taxon>
    </lineage>
</organism>
<keyword evidence="2" id="KW-1185">Reference proteome</keyword>
<accession>A0ACC1T6F7</accession>